<proteinExistence type="predicted"/>
<name>A0AAU8AZL3_9CAUD</name>
<evidence type="ECO:0000256" key="1">
    <source>
        <dbReference type="ARBA" id="ARBA00022561"/>
    </source>
</evidence>
<sequence>MPTIYDLVTSNEIAAYWEMKNQDRAPYMGETLFPSAQKLGLDLKWLKGSSGLPILLKPSAFDVAAIPRPRIGFEKLSAQMPFFKESYYIDEELRQQLNMVLESGNDAYTTVIMERIFNDETNLLEGAAATREFMRMMALTTGTIVAEANGQIYEYDYQMPDDHKVTVTTSWSDPKATIIQDIKAGIDKIVDDTGVTISRALTTSKVIGNMRKNEEIRMSLAPLTSGSGYISDTRILSFLSEQLGVEIVVNDKKYRDFSGTVQNFVPADVFVMFPSGTLGNTWLGTTPEQSDLLSGSAANVSIVDTGVAITTMKKTDPVNVETKVTQICLPDFPTADQIYILDTVATTTP</sequence>
<dbReference type="EMBL" id="PP511521">
    <property type="protein sequence ID" value="XCD05063.1"/>
    <property type="molecule type" value="Genomic_DNA"/>
</dbReference>
<keyword evidence="1" id="KW-0167">Capsid protein</keyword>
<keyword evidence="1" id="KW-0946">Virion</keyword>
<dbReference type="Gene3D" id="3.30.1930.10">
    <property type="entry name" value="capsid protein of prophage domain"/>
    <property type="match status" value="1"/>
</dbReference>
<evidence type="ECO:0000256" key="2">
    <source>
        <dbReference type="ARBA" id="ARBA00023200"/>
    </source>
</evidence>
<dbReference type="Gene3D" id="3.15.30.10">
    <property type="entry name" value="putative capsid protein of prophage domain like"/>
    <property type="match status" value="1"/>
</dbReference>
<dbReference type="GO" id="GO:0019028">
    <property type="term" value="C:viral capsid"/>
    <property type="evidence" value="ECO:0007669"/>
    <property type="project" value="UniProtKB-KW"/>
</dbReference>
<protein>
    <submittedName>
        <fullName evidence="3">Major capsid protein</fullName>
    </submittedName>
</protein>
<dbReference type="Pfam" id="PF03864">
    <property type="entry name" value="Phage_cap_E"/>
    <property type="match status" value="1"/>
</dbReference>
<reference evidence="3" key="1">
    <citation type="submission" date="2024-03" db="EMBL/GenBank/DDBJ databases">
        <title>Diverse circular DNA viruses in blood, oral, and fecal samples of captive lemurs.</title>
        <authorList>
            <person name="Paietta E.N."/>
            <person name="Kraberger S."/>
            <person name="Lund M.C."/>
            <person name="Custer J.M."/>
            <person name="Vargas K.M."/>
            <person name="Ehmke E.E."/>
            <person name="Yoder A.D."/>
            <person name="Varsani A."/>
        </authorList>
    </citation>
    <scope>NUCLEOTIDE SEQUENCE</scope>
    <source>
        <strain evidence="3">Duke_24FS_3</strain>
    </source>
</reference>
<dbReference type="InterPro" id="IPR005564">
    <property type="entry name" value="Major_capsid_GpE"/>
</dbReference>
<accession>A0AAU8AZL3</accession>
<evidence type="ECO:0000313" key="3">
    <source>
        <dbReference type="EMBL" id="XCD05063.1"/>
    </source>
</evidence>
<keyword evidence="2" id="KW-1035">Host cytoplasm</keyword>
<organism evidence="3">
    <name type="scientific">Dulem virus 36</name>
    <dbReference type="NCBI Taxonomy" id="3145754"/>
    <lineage>
        <taxon>Viruses</taxon>
        <taxon>Duplodnaviria</taxon>
        <taxon>Heunggongvirae</taxon>
        <taxon>Uroviricota</taxon>
        <taxon>Caudoviricetes</taxon>
    </lineage>
</organism>